<reference evidence="5 6" key="1">
    <citation type="submission" date="2015-11" db="EMBL/GenBank/DDBJ databases">
        <title>Genomic analysis of 38 Legionella species identifies large and diverse effector repertoires.</title>
        <authorList>
            <person name="Burstein D."/>
            <person name="Amaro F."/>
            <person name="Zusman T."/>
            <person name="Lifshitz Z."/>
            <person name="Cohen O."/>
            <person name="Gilbert J.A."/>
            <person name="Pupko T."/>
            <person name="Shuman H.A."/>
            <person name="Segal G."/>
        </authorList>
    </citation>
    <scope>NUCLEOTIDE SEQUENCE [LARGE SCALE GENOMIC DNA]</scope>
    <source>
        <strain evidence="5 6">ATCC 51914</strain>
    </source>
</reference>
<dbReference type="Proteomes" id="UP000054729">
    <property type="component" value="Unassembled WGS sequence"/>
</dbReference>
<sequence>MSLNKVKWGILGTSFISQQMACAIAESTVGELTAIGSRDATKSRDFASQFSIPQVYNHYDDMLADPDLDVIYVGLPNHLHKEWTIKGLESGKHVLCEKPFALNEEEVKEMISSAKSSRLVCMEAIMYRCHPLIQEIKSLLQQKVIGDLRLFQAIYTAKIAHLANPVAGGAIYNLGCYPLSLVRYLSDANPMDLKAIGVSNSKHPHNDTRASAIVGFDDQSLATITVSDDLAMSWQFVVWGTEGRLEMVTNPWFPSVGDQVFRIYSSDAIEPKEVRLTTPLSAYAYQINTVNHLIQSPSSFLPEQITLQESLDNIRLLEQWRNLALM</sequence>
<evidence type="ECO:0000256" key="2">
    <source>
        <dbReference type="ARBA" id="ARBA00023002"/>
    </source>
</evidence>
<dbReference type="Pfam" id="PF22725">
    <property type="entry name" value="GFO_IDH_MocA_C3"/>
    <property type="match status" value="1"/>
</dbReference>
<keyword evidence="2" id="KW-0560">Oxidoreductase</keyword>
<gene>
    <name evidence="5" type="ORF">Lwal_0983</name>
</gene>
<dbReference type="PANTHER" id="PTHR22604">
    <property type="entry name" value="OXIDOREDUCTASES"/>
    <property type="match status" value="1"/>
</dbReference>
<feature type="domain" description="Gfo/Idh/MocA-like oxidoreductase N-terminal" evidence="3">
    <location>
        <begin position="7"/>
        <end position="122"/>
    </location>
</feature>
<accession>A0A0W1ALC8</accession>
<organism evidence="5 6">
    <name type="scientific">Legionella waltersii</name>
    <dbReference type="NCBI Taxonomy" id="66969"/>
    <lineage>
        <taxon>Bacteria</taxon>
        <taxon>Pseudomonadati</taxon>
        <taxon>Pseudomonadota</taxon>
        <taxon>Gammaproteobacteria</taxon>
        <taxon>Legionellales</taxon>
        <taxon>Legionellaceae</taxon>
        <taxon>Legionella</taxon>
    </lineage>
</organism>
<evidence type="ECO:0000313" key="5">
    <source>
        <dbReference type="EMBL" id="KTD82156.1"/>
    </source>
</evidence>
<dbReference type="InterPro" id="IPR055170">
    <property type="entry name" value="GFO_IDH_MocA-like_dom"/>
</dbReference>
<dbReference type="STRING" id="66969.Lwal_0983"/>
<dbReference type="AlphaFoldDB" id="A0A0W1ALC8"/>
<dbReference type="GO" id="GO:0016491">
    <property type="term" value="F:oxidoreductase activity"/>
    <property type="evidence" value="ECO:0007669"/>
    <property type="project" value="UniProtKB-KW"/>
</dbReference>
<dbReference type="Gene3D" id="3.30.360.10">
    <property type="entry name" value="Dihydrodipicolinate Reductase, domain 2"/>
    <property type="match status" value="1"/>
</dbReference>
<dbReference type="SUPFAM" id="SSF55347">
    <property type="entry name" value="Glyceraldehyde-3-phosphate dehydrogenase-like, C-terminal domain"/>
    <property type="match status" value="1"/>
</dbReference>
<dbReference type="PATRIC" id="fig|66969.6.peg.1070"/>
<comment type="similarity">
    <text evidence="1">Belongs to the Gfo/Idh/MocA family.</text>
</comment>
<protein>
    <submittedName>
        <fullName evidence="5">Oxidoreductase</fullName>
    </submittedName>
</protein>
<evidence type="ECO:0000259" key="3">
    <source>
        <dbReference type="Pfam" id="PF01408"/>
    </source>
</evidence>
<evidence type="ECO:0000256" key="1">
    <source>
        <dbReference type="ARBA" id="ARBA00010928"/>
    </source>
</evidence>
<dbReference type="GO" id="GO:0000166">
    <property type="term" value="F:nucleotide binding"/>
    <property type="evidence" value="ECO:0007669"/>
    <property type="project" value="InterPro"/>
</dbReference>
<dbReference type="InterPro" id="IPR036291">
    <property type="entry name" value="NAD(P)-bd_dom_sf"/>
</dbReference>
<dbReference type="EMBL" id="LNZB01000018">
    <property type="protein sequence ID" value="KTD82156.1"/>
    <property type="molecule type" value="Genomic_DNA"/>
</dbReference>
<dbReference type="SUPFAM" id="SSF51735">
    <property type="entry name" value="NAD(P)-binding Rossmann-fold domains"/>
    <property type="match status" value="1"/>
</dbReference>
<dbReference type="PANTHER" id="PTHR22604:SF105">
    <property type="entry name" value="TRANS-1,2-DIHYDROBENZENE-1,2-DIOL DEHYDROGENASE"/>
    <property type="match status" value="1"/>
</dbReference>
<dbReference type="Pfam" id="PF01408">
    <property type="entry name" value="GFO_IDH_MocA"/>
    <property type="match status" value="1"/>
</dbReference>
<keyword evidence="6" id="KW-1185">Reference proteome</keyword>
<evidence type="ECO:0000259" key="4">
    <source>
        <dbReference type="Pfam" id="PF22725"/>
    </source>
</evidence>
<name>A0A0W1ALC8_9GAMM</name>
<dbReference type="InterPro" id="IPR000683">
    <property type="entry name" value="Gfo/Idh/MocA-like_OxRdtase_N"/>
</dbReference>
<dbReference type="OrthoDB" id="9781031at2"/>
<evidence type="ECO:0000313" key="6">
    <source>
        <dbReference type="Proteomes" id="UP000054729"/>
    </source>
</evidence>
<proteinExistence type="inferred from homology"/>
<dbReference type="RefSeq" id="WP_058479796.1">
    <property type="nucleotide sequence ID" value="NZ_CAAAIQ010000043.1"/>
</dbReference>
<feature type="domain" description="GFO/IDH/MocA-like oxidoreductase" evidence="4">
    <location>
        <begin position="133"/>
        <end position="246"/>
    </location>
</feature>
<dbReference type="InterPro" id="IPR050984">
    <property type="entry name" value="Gfo/Idh/MocA_domain"/>
</dbReference>
<dbReference type="Gene3D" id="3.40.50.720">
    <property type="entry name" value="NAD(P)-binding Rossmann-like Domain"/>
    <property type="match status" value="1"/>
</dbReference>
<comment type="caution">
    <text evidence="5">The sequence shown here is derived from an EMBL/GenBank/DDBJ whole genome shotgun (WGS) entry which is preliminary data.</text>
</comment>